<feature type="compositionally biased region" description="Low complexity" evidence="2">
    <location>
        <begin position="470"/>
        <end position="490"/>
    </location>
</feature>
<keyword evidence="4" id="KW-1185">Reference proteome</keyword>
<evidence type="ECO:0000256" key="1">
    <source>
        <dbReference type="SAM" id="Coils"/>
    </source>
</evidence>
<organism evidence="3 4">
    <name type="scientific">Stylonychia lemnae</name>
    <name type="common">Ciliate</name>
    <dbReference type="NCBI Taxonomy" id="5949"/>
    <lineage>
        <taxon>Eukaryota</taxon>
        <taxon>Sar</taxon>
        <taxon>Alveolata</taxon>
        <taxon>Ciliophora</taxon>
        <taxon>Intramacronucleata</taxon>
        <taxon>Spirotrichea</taxon>
        <taxon>Stichotrichia</taxon>
        <taxon>Sporadotrichida</taxon>
        <taxon>Oxytrichidae</taxon>
        <taxon>Stylonychinae</taxon>
        <taxon>Stylonychia</taxon>
    </lineage>
</organism>
<feature type="coiled-coil region" evidence="1">
    <location>
        <begin position="342"/>
        <end position="369"/>
    </location>
</feature>
<dbReference type="InParanoid" id="A0A078AR37"/>
<name>A0A078AR37_STYLE</name>
<feature type="compositionally biased region" description="Polar residues" evidence="2">
    <location>
        <begin position="419"/>
        <end position="442"/>
    </location>
</feature>
<dbReference type="AlphaFoldDB" id="A0A078AR37"/>
<evidence type="ECO:0000256" key="2">
    <source>
        <dbReference type="SAM" id="MobiDB-lite"/>
    </source>
</evidence>
<gene>
    <name evidence="3" type="primary">Contig12300.g13142</name>
    <name evidence="3" type="ORF">STYLEM_12386</name>
</gene>
<feature type="coiled-coil region" evidence="1">
    <location>
        <begin position="275"/>
        <end position="309"/>
    </location>
</feature>
<evidence type="ECO:0000313" key="4">
    <source>
        <dbReference type="Proteomes" id="UP000039865"/>
    </source>
</evidence>
<sequence length="715" mass="82928">MTQSSADIPDIQELTLENGVTPAMKQVHLNTLSKIQPDSWFNIPVCVVRAFKSMIENCQNQNQIIKEMNERTNEREKIVYGALKKIETSLIDKDNDLHRAMDQMERQILDKLRKFQIDVETQISVQDQRLREMYNNSFEDREFLYNKLSGVEDSSIIRSYIEEQLIQMEHRFRKQQFDYRSEIDSVFAGHGENFENLRGWVSYMNTYVQHNMVEMEIKIQDKTLSEVKKQINKMSQVLDQNKDHLMNQITISGEQLSNIVETKVNQVSQENVDKLNEVKKEQNTVQNNVKFLEKRIEGIKSDLNLLKIDDSNLTLIDQLKEQLRQDISVSSDKQKQKIKKVKLSLKDREDGLKKKIDQLQTEIRATTSKKETGKATLELTDKIKRQIQEMILANIEKQINSSVSKQNTNANSILGGGSHQQSNNNITIASRNGNNLSETTTSKFKHSMTQKRDANGNLLNINNLDTEQQISSKSSFNQKQQKQQLIQQQNHGRAKSTLENYDQNGLMNIEPFDENAILKSEDKTLNQLTQNNNFMNDKLIQLNSTQVELLSGQQSQSYHHRQRTIFKQEQSEIPALANDYTPSTQQQRKRQMILNKTIGSQNQDGDENNQTFRRNNYTEMNILESRERTMDPSFRGEMATINASDTSYFRQSREGATRFKTNESNSSLQPNKTQNQTIQNIKILNQTNTKKIIFSQKPQNQKNQVRPIAVKFEAL</sequence>
<dbReference type="Proteomes" id="UP000039865">
    <property type="component" value="Unassembled WGS sequence"/>
</dbReference>
<feature type="region of interest" description="Disordered" evidence="2">
    <location>
        <begin position="410"/>
        <end position="458"/>
    </location>
</feature>
<feature type="region of interest" description="Disordered" evidence="2">
    <location>
        <begin position="470"/>
        <end position="494"/>
    </location>
</feature>
<proteinExistence type="predicted"/>
<accession>A0A078AR37</accession>
<reference evidence="3 4" key="1">
    <citation type="submission" date="2014-06" db="EMBL/GenBank/DDBJ databases">
        <authorList>
            <person name="Swart Estienne"/>
        </authorList>
    </citation>
    <scope>NUCLEOTIDE SEQUENCE [LARGE SCALE GENOMIC DNA]</scope>
    <source>
        <strain evidence="3 4">130c</strain>
    </source>
</reference>
<evidence type="ECO:0000313" key="3">
    <source>
        <dbReference type="EMBL" id="CDW83343.1"/>
    </source>
</evidence>
<dbReference type="EMBL" id="CCKQ01011775">
    <property type="protein sequence ID" value="CDW83343.1"/>
    <property type="molecule type" value="Genomic_DNA"/>
</dbReference>
<feature type="coiled-coil region" evidence="1">
    <location>
        <begin position="518"/>
        <end position="545"/>
    </location>
</feature>
<protein>
    <submittedName>
        <fullName evidence="3">Uncharacterized protein</fullName>
    </submittedName>
</protein>
<keyword evidence="1" id="KW-0175">Coiled coil</keyword>